<dbReference type="RefSeq" id="XP_025432051.1">
    <property type="nucleotide sequence ID" value="XM_025573367.1"/>
</dbReference>
<evidence type="ECO:0000313" key="5">
    <source>
        <dbReference type="Proteomes" id="UP000248349"/>
    </source>
</evidence>
<dbReference type="SUPFAM" id="SSF47336">
    <property type="entry name" value="ACP-like"/>
    <property type="match status" value="1"/>
</dbReference>
<dbReference type="EMBL" id="KZ821229">
    <property type="protein sequence ID" value="PYH46069.1"/>
    <property type="molecule type" value="Genomic_DNA"/>
</dbReference>
<organism evidence="4 5">
    <name type="scientific">Aspergillus saccharolyticus JOP 1030-1</name>
    <dbReference type="NCBI Taxonomy" id="1450539"/>
    <lineage>
        <taxon>Eukaryota</taxon>
        <taxon>Fungi</taxon>
        <taxon>Dikarya</taxon>
        <taxon>Ascomycota</taxon>
        <taxon>Pezizomycotina</taxon>
        <taxon>Eurotiomycetes</taxon>
        <taxon>Eurotiomycetidae</taxon>
        <taxon>Eurotiales</taxon>
        <taxon>Aspergillaceae</taxon>
        <taxon>Aspergillus</taxon>
        <taxon>Aspergillus subgen. Circumdati</taxon>
    </lineage>
</organism>
<dbReference type="SUPFAM" id="SSF51735">
    <property type="entry name" value="NAD(P)-binding Rossmann-fold domains"/>
    <property type="match status" value="1"/>
</dbReference>
<sequence length="1063" mass="116457">MNVFGTYTDSISTPLLGGECGKRLIPNVIDATAKATPDVECLSVPRSNGNPSAGWKPVSWAQVANAVNYVAHMLIAEAGVPTPGTFPTVAYIGLEDPRYPIFAIGAIKAGYKALFISPRNSTEAQVNLFNKTDCNLLYHEADFANMVQPWVEGRPGMKRVAAAAWKEWVYTEVAPFPYNKSFDEAEWDPFVVLHTSGSTGLPKPVIINQGMLALNDLHRYVPEYEGNLPWLAHWAKFPNTRYLCIFPLFHTGGIAPTILMAFYYNAAIAFRDPSVPITGDNVVEWLRNTGAGWTLIPPAILEQMSRSDVAVQELKKLHAVGFAGGPIAPTPAENLLKHEVKLVNAIGATEYIYMPYYNNPDPTLWPWFIVPSDLMGIDWRPSGQENTYEQVIVRKDKDHPGLQGCFYAFPELQEFSTKDLYRPHPTLANHWTYVGRADDIIVFSNGEKLNPTTIEGAVMGHAGVRGAQVVGTNYFHAALIIEPANHPQTEQEKQQLLDNIWPIVEKVNVETVAHGRISRDYMFLSDPERPFPRAGKGTIQRAMVVKVYSEDIDRIFTTTSDASVVAVDLNLTSKEGWDATMRKLVQSVLKLPTLCMDQNFFAAGADSLQAIQLARSLRASLGKATGVSSTSTVDAQTIYSYPTIDQLANYAYSLTTITTSSPTAADADDVTTCTTFLEKYTHSLPAANPTKPPALTTAQTILITGTTGTLGPYLLSTALSNPNIAHIICLNRDPQAATRQKTSHATLSLPTDFSRVEFHTADLTHPTLALPASTYTSLLQRVDRIVHNAWLVNFNLTLPSFEPSIRGVRHLIDLSAASPRTIPITFISSVSSVAHWPFSEQKVPEGGLEEWTLAAPGYGQSKLLASRVLDAASKVSGIPCSVIRVGQVAGPRGDKGMWNVKEWVPSVIRSSVFLGVLPGELGGLGAGLAWMCVEDVVSVILEVAVDLEIRHGSRYFHAVNPCVVDWAALVPGLCEFYAGRIHRVVSFGEWVGMLERSLETMGEGDVERNPGVKLLSTFKKAAGGVGVKVGFETARTEMVSPTLQRVGPVTPELMRHWCEQWQF</sequence>
<dbReference type="Pfam" id="PF00550">
    <property type="entry name" value="PP-binding"/>
    <property type="match status" value="1"/>
</dbReference>
<dbReference type="Gene3D" id="3.40.50.720">
    <property type="entry name" value="NAD(P)-binding Rossmann-like Domain"/>
    <property type="match status" value="1"/>
</dbReference>
<dbReference type="InterPro" id="IPR020845">
    <property type="entry name" value="AMP-binding_CS"/>
</dbReference>
<keyword evidence="1" id="KW-0596">Phosphopantetheine</keyword>
<dbReference type="GeneID" id="37074595"/>
<gene>
    <name evidence="4" type="ORF">BP01DRAFT_339455</name>
</gene>
<dbReference type="PANTHER" id="PTHR43439:SF2">
    <property type="entry name" value="ENZYME, PUTATIVE (JCVI)-RELATED"/>
    <property type="match status" value="1"/>
</dbReference>
<accession>A0A318ZF72</accession>
<protein>
    <submittedName>
        <fullName evidence="4">Acetyl-CoA synthetase-like protein</fullName>
    </submittedName>
</protein>
<dbReference type="AlphaFoldDB" id="A0A318ZF72"/>
<dbReference type="InterPro" id="IPR006162">
    <property type="entry name" value="Ppantetheine_attach_site"/>
</dbReference>
<feature type="domain" description="Carrier" evidence="3">
    <location>
        <begin position="572"/>
        <end position="655"/>
    </location>
</feature>
<dbReference type="SMART" id="SM00823">
    <property type="entry name" value="PKS_PP"/>
    <property type="match status" value="1"/>
</dbReference>
<proteinExistence type="predicted"/>
<dbReference type="InterPro" id="IPR020806">
    <property type="entry name" value="PKS_PP-bd"/>
</dbReference>
<dbReference type="InterPro" id="IPR036291">
    <property type="entry name" value="NAD(P)-bd_dom_sf"/>
</dbReference>
<dbReference type="STRING" id="1450539.A0A318ZF72"/>
<dbReference type="PROSITE" id="PS50075">
    <property type="entry name" value="CARRIER"/>
    <property type="match status" value="1"/>
</dbReference>
<evidence type="ECO:0000256" key="1">
    <source>
        <dbReference type="ARBA" id="ARBA00022450"/>
    </source>
</evidence>
<dbReference type="InterPro" id="IPR042099">
    <property type="entry name" value="ANL_N_sf"/>
</dbReference>
<dbReference type="PANTHER" id="PTHR43439">
    <property type="entry name" value="PHENYLACETATE-COENZYME A LIGASE"/>
    <property type="match status" value="1"/>
</dbReference>
<evidence type="ECO:0000313" key="4">
    <source>
        <dbReference type="EMBL" id="PYH46069.1"/>
    </source>
</evidence>
<dbReference type="PROSITE" id="PS00455">
    <property type="entry name" value="AMP_BINDING"/>
    <property type="match status" value="1"/>
</dbReference>
<dbReference type="Pfam" id="PF23562">
    <property type="entry name" value="AMP-binding_C_3"/>
    <property type="match status" value="1"/>
</dbReference>
<dbReference type="Proteomes" id="UP000248349">
    <property type="component" value="Unassembled WGS sequence"/>
</dbReference>
<dbReference type="InterPro" id="IPR051414">
    <property type="entry name" value="Adenylate-forming_Reductase"/>
</dbReference>
<dbReference type="Gene3D" id="1.10.1200.10">
    <property type="entry name" value="ACP-like"/>
    <property type="match status" value="1"/>
</dbReference>
<keyword evidence="2" id="KW-0597">Phosphoprotein</keyword>
<evidence type="ECO:0000259" key="3">
    <source>
        <dbReference type="PROSITE" id="PS50075"/>
    </source>
</evidence>
<dbReference type="InterPro" id="IPR009081">
    <property type="entry name" value="PP-bd_ACP"/>
</dbReference>
<evidence type="ECO:0000256" key="2">
    <source>
        <dbReference type="ARBA" id="ARBA00022553"/>
    </source>
</evidence>
<dbReference type="InterPro" id="IPR000873">
    <property type="entry name" value="AMP-dep_synth/lig_dom"/>
</dbReference>
<dbReference type="PROSITE" id="PS00012">
    <property type="entry name" value="PHOSPHOPANTETHEINE"/>
    <property type="match status" value="1"/>
</dbReference>
<dbReference type="GO" id="GO:0031177">
    <property type="term" value="F:phosphopantetheine binding"/>
    <property type="evidence" value="ECO:0007669"/>
    <property type="project" value="InterPro"/>
</dbReference>
<keyword evidence="5" id="KW-1185">Reference proteome</keyword>
<name>A0A318ZF72_9EURO</name>
<dbReference type="InterPro" id="IPR036736">
    <property type="entry name" value="ACP-like_sf"/>
</dbReference>
<reference evidence="4 5" key="1">
    <citation type="submission" date="2016-12" db="EMBL/GenBank/DDBJ databases">
        <title>The genomes of Aspergillus section Nigri reveals drivers in fungal speciation.</title>
        <authorList>
            <consortium name="DOE Joint Genome Institute"/>
            <person name="Vesth T.C."/>
            <person name="Nybo J."/>
            <person name="Theobald S."/>
            <person name="Brandl J."/>
            <person name="Frisvad J.C."/>
            <person name="Nielsen K.F."/>
            <person name="Lyhne E.K."/>
            <person name="Kogle M.E."/>
            <person name="Kuo A."/>
            <person name="Riley R."/>
            <person name="Clum A."/>
            <person name="Nolan M."/>
            <person name="Lipzen A."/>
            <person name="Salamov A."/>
            <person name="Henrissat B."/>
            <person name="Wiebenga A."/>
            <person name="De Vries R.P."/>
            <person name="Grigoriev I.V."/>
            <person name="Mortensen U.H."/>
            <person name="Andersen M.R."/>
            <person name="Baker S.E."/>
        </authorList>
    </citation>
    <scope>NUCLEOTIDE SEQUENCE [LARGE SCALE GENOMIC DNA]</scope>
    <source>
        <strain evidence="4 5">JOP 1030-1</strain>
    </source>
</reference>
<dbReference type="SUPFAM" id="SSF56801">
    <property type="entry name" value="Acetyl-CoA synthetase-like"/>
    <property type="match status" value="1"/>
</dbReference>
<dbReference type="Pfam" id="PF07993">
    <property type="entry name" value="NAD_binding_4"/>
    <property type="match status" value="1"/>
</dbReference>
<dbReference type="Pfam" id="PF00501">
    <property type="entry name" value="AMP-binding"/>
    <property type="match status" value="1"/>
</dbReference>
<dbReference type="Gene3D" id="3.40.50.12780">
    <property type="entry name" value="N-terminal domain of ligase-like"/>
    <property type="match status" value="1"/>
</dbReference>
<dbReference type="OrthoDB" id="429813at2759"/>
<dbReference type="InterPro" id="IPR013120">
    <property type="entry name" value="FAR_NAD-bd"/>
</dbReference>